<name>A0A249VYJ2_VIBPH</name>
<dbReference type="InterPro" id="IPR050706">
    <property type="entry name" value="Cyclic-di-GMP_PDE-like"/>
</dbReference>
<dbReference type="SMART" id="SM00267">
    <property type="entry name" value="GGDEF"/>
    <property type="match status" value="1"/>
</dbReference>
<evidence type="ECO:0000259" key="2">
    <source>
        <dbReference type="PROSITE" id="PS50883"/>
    </source>
</evidence>
<dbReference type="Gene3D" id="3.30.70.270">
    <property type="match status" value="1"/>
</dbReference>
<keyword evidence="1" id="KW-0472">Membrane</keyword>
<feature type="transmembrane region" description="Helical" evidence="1">
    <location>
        <begin position="35"/>
        <end position="56"/>
    </location>
</feature>
<feature type="domain" description="EAL" evidence="2">
    <location>
        <begin position="271"/>
        <end position="524"/>
    </location>
</feature>
<proteinExistence type="predicted"/>
<dbReference type="Pfam" id="PF00990">
    <property type="entry name" value="GGDEF"/>
    <property type="match status" value="1"/>
</dbReference>
<dbReference type="GO" id="GO:0071111">
    <property type="term" value="F:cyclic-guanylate-specific phosphodiesterase activity"/>
    <property type="evidence" value="ECO:0007669"/>
    <property type="project" value="InterPro"/>
</dbReference>
<evidence type="ECO:0000259" key="3">
    <source>
        <dbReference type="PROSITE" id="PS50887"/>
    </source>
</evidence>
<dbReference type="InterPro" id="IPR001633">
    <property type="entry name" value="EAL_dom"/>
</dbReference>
<evidence type="ECO:0000256" key="1">
    <source>
        <dbReference type="SAM" id="Phobius"/>
    </source>
</evidence>
<dbReference type="PROSITE" id="PS50883">
    <property type="entry name" value="EAL"/>
    <property type="match status" value="1"/>
</dbReference>
<evidence type="ECO:0000313" key="4">
    <source>
        <dbReference type="EMBL" id="ASZ49585.1"/>
    </source>
</evidence>
<protein>
    <submittedName>
        <fullName evidence="4">Bifunctional diguanylate cyclase/phosphodiesterase</fullName>
    </submittedName>
</protein>
<dbReference type="InterPro" id="IPR035919">
    <property type="entry name" value="EAL_sf"/>
</dbReference>
<dbReference type="InterPro" id="IPR000160">
    <property type="entry name" value="GGDEF_dom"/>
</dbReference>
<dbReference type="SUPFAM" id="SSF55073">
    <property type="entry name" value="Nucleotide cyclase"/>
    <property type="match status" value="1"/>
</dbReference>
<dbReference type="PANTHER" id="PTHR33121:SF79">
    <property type="entry name" value="CYCLIC DI-GMP PHOSPHODIESTERASE PDED-RELATED"/>
    <property type="match status" value="1"/>
</dbReference>
<organism evidence="4">
    <name type="scientific">Vibrio parahaemolyticus</name>
    <dbReference type="NCBI Taxonomy" id="670"/>
    <lineage>
        <taxon>Bacteria</taxon>
        <taxon>Pseudomonadati</taxon>
        <taxon>Pseudomonadota</taxon>
        <taxon>Gammaproteobacteria</taxon>
        <taxon>Vibrionales</taxon>
        <taxon>Vibrionaceae</taxon>
        <taxon>Vibrio</taxon>
    </lineage>
</organism>
<dbReference type="CDD" id="cd01949">
    <property type="entry name" value="GGDEF"/>
    <property type="match status" value="1"/>
</dbReference>
<keyword evidence="1" id="KW-1133">Transmembrane helix</keyword>
<gene>
    <name evidence="4" type="ORF">YA91_02950</name>
</gene>
<dbReference type="InterPro" id="IPR029787">
    <property type="entry name" value="Nucleotide_cyclase"/>
</dbReference>
<accession>A0A249VYJ2</accession>
<feature type="transmembrane region" description="Helical" evidence="1">
    <location>
        <begin position="68"/>
        <end position="86"/>
    </location>
</feature>
<dbReference type="PANTHER" id="PTHR33121">
    <property type="entry name" value="CYCLIC DI-GMP PHOSPHODIESTERASE PDEF"/>
    <property type="match status" value="1"/>
</dbReference>
<reference evidence="4" key="1">
    <citation type="submission" date="2017-09" db="EMBL/GenBank/DDBJ databases">
        <authorList>
            <person name="Ehlers B."/>
            <person name="Leendertz F.H."/>
        </authorList>
    </citation>
    <scope>NUCLEOTIDE SEQUENCE</scope>
    <source>
        <strain evidence="4">MAVP-26</strain>
    </source>
</reference>
<dbReference type="AlphaFoldDB" id="A0A249VYJ2"/>
<dbReference type="SUPFAM" id="SSF141868">
    <property type="entry name" value="EAL domain-like"/>
    <property type="match status" value="1"/>
</dbReference>
<feature type="domain" description="GGDEF" evidence="3">
    <location>
        <begin position="131"/>
        <end position="262"/>
    </location>
</feature>
<sequence>MPTIAFLLVILGLILLCWGWQMTKNICSKTEVPGWTWLLMLISCFIFAYAAFLHAIMKKPVASLLETGVSLLLFGGSIFVVLVIKWSNDSILELHSVAEREKRNAVHDSLTGLPNRKYCFELIDDRIQSGDPFSVILFDVVNFKQVNDAMGHFCGDQLLIQIGQRLQDKLKGNDKIFRVGGDEFVILTSSACEKTGTELIESLDCALSARFHLDEFQVSSRVVFGISTYPYDAISNDLLIKHADIAMYHAKRNGNLFAFYHDDMNVGAKYQLEISSRIQCALEKEEFQLYYQPLIDANTNLAVGFEAVIRWHDENGKTISPNDFIPIAERSNQVHNITMWVLGQVEKDLKTFIEKGIKLPVHVNLSAKDLSSNLLFHRLEKLLENNPQFADLISLEITETMAIDRVVELNPLIHQIKGLGIKISLDDFGTGYSSLSLLRDLPVDQIKIDRSFLCTANRTEGSRSIVENTIALAHGLGYSVVAEGVQDMDTLYFLRSRGCDIIQGYLFCPALPLNEVINWVNEHDDKQSHIRRA</sequence>
<dbReference type="CDD" id="cd01948">
    <property type="entry name" value="EAL"/>
    <property type="match status" value="1"/>
</dbReference>
<dbReference type="PROSITE" id="PS50887">
    <property type="entry name" value="GGDEF"/>
    <property type="match status" value="1"/>
</dbReference>
<dbReference type="SMART" id="SM00052">
    <property type="entry name" value="EAL"/>
    <property type="match status" value="1"/>
</dbReference>
<dbReference type="InterPro" id="IPR043128">
    <property type="entry name" value="Rev_trsase/Diguanyl_cyclase"/>
</dbReference>
<dbReference type="Gene3D" id="3.20.20.450">
    <property type="entry name" value="EAL domain"/>
    <property type="match status" value="1"/>
</dbReference>
<dbReference type="Pfam" id="PF00563">
    <property type="entry name" value="EAL"/>
    <property type="match status" value="1"/>
</dbReference>
<dbReference type="EMBL" id="CP023247">
    <property type="protein sequence ID" value="ASZ49585.1"/>
    <property type="molecule type" value="Genomic_DNA"/>
</dbReference>
<dbReference type="NCBIfam" id="TIGR00254">
    <property type="entry name" value="GGDEF"/>
    <property type="match status" value="1"/>
</dbReference>
<keyword evidence="1" id="KW-0812">Transmembrane</keyword>